<protein>
    <submittedName>
        <fullName evidence="2">Uncharacterized protein</fullName>
    </submittedName>
</protein>
<sequence>MSSEEEHHLVTSSDELTFRRLEDEVEEVGDDVASGMGGGERKEQKEKSSKKMEFVNQNFVESTEDEADLSTPTAIGPPLGAVIRDGGDETPTAPDPSAKYSMAQTKDGGDLSRPAGLPNNGNPSSSSSTVIPPPAAKSGPAAASSKGTPVAPLRNRRRKVSRTSKQMDRQREGLQIPGILAEKWLENV</sequence>
<evidence type="ECO:0000313" key="3">
    <source>
        <dbReference type="EMBL" id="UMM16149.1"/>
    </source>
</evidence>
<evidence type="ECO:0000313" key="5">
    <source>
        <dbReference type="Proteomes" id="UP000829354"/>
    </source>
</evidence>
<organism evidence="2 4">
    <name type="scientific">Caenorhabditis briggsae</name>
    <dbReference type="NCBI Taxonomy" id="6238"/>
    <lineage>
        <taxon>Eukaryota</taxon>
        <taxon>Metazoa</taxon>
        <taxon>Ecdysozoa</taxon>
        <taxon>Nematoda</taxon>
        <taxon>Chromadorea</taxon>
        <taxon>Rhabditida</taxon>
        <taxon>Rhabditina</taxon>
        <taxon>Rhabditomorpha</taxon>
        <taxon>Rhabditoidea</taxon>
        <taxon>Rhabditidae</taxon>
        <taxon>Peloderinae</taxon>
        <taxon>Caenorhabditis</taxon>
    </lineage>
</organism>
<feature type="compositionally biased region" description="Basic and acidic residues" evidence="1">
    <location>
        <begin position="39"/>
        <end position="53"/>
    </location>
</feature>
<feature type="compositionally biased region" description="Low complexity" evidence="1">
    <location>
        <begin position="118"/>
        <end position="147"/>
    </location>
</feature>
<keyword evidence="5" id="KW-1185">Reference proteome</keyword>
<dbReference type="EMBL" id="CP092621">
    <property type="protein sequence ID" value="UMM16149.1"/>
    <property type="molecule type" value="Genomic_DNA"/>
</dbReference>
<evidence type="ECO:0000313" key="2">
    <source>
        <dbReference type="EMBL" id="ULU04149.1"/>
    </source>
</evidence>
<accession>A0AAE9DHG1</accession>
<reference evidence="2 4" key="2">
    <citation type="submission" date="2022-05" db="EMBL/GenBank/DDBJ databases">
        <title>Chromosome-level reference genomes for two strains of Caenorhabditis briggsae: an improved platform for comparative genomics.</title>
        <authorList>
            <person name="Stevens L."/>
            <person name="Andersen E.C."/>
        </authorList>
    </citation>
    <scope>NUCLEOTIDE SEQUENCE [LARGE SCALE GENOMIC DNA]</scope>
    <source>
        <strain evidence="2">QX1410_ONT</strain>
        <tissue evidence="2">Whole-organism</tissue>
    </source>
</reference>
<dbReference type="Proteomes" id="UP000829354">
    <property type="component" value="Chromosome II"/>
</dbReference>
<feature type="region of interest" description="Disordered" evidence="1">
    <location>
        <begin position="1"/>
        <end position="174"/>
    </location>
</feature>
<name>A0AAE9DHG1_CAEBR</name>
<dbReference type="AlphaFoldDB" id="A0AAE9DHG1"/>
<evidence type="ECO:0000313" key="4">
    <source>
        <dbReference type="Proteomes" id="UP000827892"/>
    </source>
</evidence>
<gene>
    <name evidence="2" type="ORF">L3Y34_017143</name>
    <name evidence="3" type="ORF">L5515_013285</name>
</gene>
<proteinExistence type="predicted"/>
<evidence type="ECO:0000256" key="1">
    <source>
        <dbReference type="SAM" id="MobiDB-lite"/>
    </source>
</evidence>
<reference evidence="3 5" key="1">
    <citation type="submission" date="2022-04" db="EMBL/GenBank/DDBJ databases">
        <title>Chromosome-level reference genomes for two strains of Caenorhabditis briggsae: an improved platform for comparative genomics.</title>
        <authorList>
            <person name="Stevens L."/>
            <person name="Andersen E."/>
        </authorList>
    </citation>
    <scope>NUCLEOTIDE SEQUENCE [LARGE SCALE GENOMIC DNA]</scope>
    <source>
        <strain evidence="3">VX34</strain>
        <tissue evidence="3">Whole-organism</tissue>
    </source>
</reference>
<dbReference type="Proteomes" id="UP000827892">
    <property type="component" value="Chromosome II"/>
</dbReference>
<dbReference type="EMBL" id="CP090892">
    <property type="protein sequence ID" value="ULU04149.1"/>
    <property type="molecule type" value="Genomic_DNA"/>
</dbReference>